<gene>
    <name evidence="25" type="primary">pheA</name>
    <name evidence="25" type="ORF">CSLFYP84_02375</name>
    <name evidence="24" type="ORF">PM006_19775</name>
</gene>
<dbReference type="SMART" id="SM00830">
    <property type="entry name" value="CM_2"/>
    <property type="match status" value="1"/>
</dbReference>
<dbReference type="AlphaFoldDB" id="A0A6N3F5F0"/>
<proteinExistence type="predicted"/>
<evidence type="ECO:0000256" key="13">
    <source>
        <dbReference type="ARBA" id="ARBA00023235"/>
    </source>
</evidence>
<evidence type="ECO:0000256" key="11">
    <source>
        <dbReference type="ARBA" id="ARBA00023141"/>
    </source>
</evidence>
<keyword evidence="14" id="KW-0456">Lyase</keyword>
<dbReference type="Pfam" id="PF00800">
    <property type="entry name" value="PDT"/>
    <property type="match status" value="1"/>
</dbReference>
<dbReference type="InterPro" id="IPR001086">
    <property type="entry name" value="Preph_deHydtase"/>
</dbReference>
<dbReference type="Gene3D" id="3.30.70.260">
    <property type="match status" value="1"/>
</dbReference>
<feature type="site" description="Essential for prephenate dehydratase activity" evidence="19">
    <location>
        <position position="280"/>
    </location>
</feature>
<comment type="subcellular location">
    <subcellularLocation>
        <location evidence="3">Cytoplasm</location>
    </subcellularLocation>
</comment>
<dbReference type="GO" id="GO:0009094">
    <property type="term" value="P:L-phenylalanine biosynthetic process"/>
    <property type="evidence" value="ECO:0007669"/>
    <property type="project" value="UniProtKB-UniPathway"/>
</dbReference>
<evidence type="ECO:0000256" key="8">
    <source>
        <dbReference type="ARBA" id="ARBA00021872"/>
    </source>
</evidence>
<dbReference type="GO" id="GO:0004106">
    <property type="term" value="F:chorismate mutase activity"/>
    <property type="evidence" value="ECO:0007669"/>
    <property type="project" value="UniProtKB-EC"/>
</dbReference>
<dbReference type="CDD" id="cd04905">
    <property type="entry name" value="ACT_CM-PDT"/>
    <property type="match status" value="1"/>
</dbReference>
<dbReference type="InterPro" id="IPR045865">
    <property type="entry name" value="ACT-like_dom_sf"/>
</dbReference>
<dbReference type="EC" id="4.2.1.51" evidence="6"/>
<evidence type="ECO:0000256" key="12">
    <source>
        <dbReference type="ARBA" id="ARBA00023222"/>
    </source>
</evidence>
<dbReference type="PANTHER" id="PTHR21022">
    <property type="entry name" value="PREPHENATE DEHYDRATASE P PROTEIN"/>
    <property type="match status" value="1"/>
</dbReference>
<evidence type="ECO:0000256" key="15">
    <source>
        <dbReference type="ARBA" id="ARBA00023268"/>
    </source>
</evidence>
<dbReference type="Pfam" id="PF01817">
    <property type="entry name" value="CM_2"/>
    <property type="match status" value="1"/>
</dbReference>
<evidence type="ECO:0000313" key="24">
    <source>
        <dbReference type="EMBL" id="MDB2002443.1"/>
    </source>
</evidence>
<dbReference type="PIRSF" id="PIRSF001500">
    <property type="entry name" value="Chor_mut_pdt_Ppr"/>
    <property type="match status" value="1"/>
</dbReference>
<dbReference type="SUPFAM" id="SSF48600">
    <property type="entry name" value="Chorismate mutase II"/>
    <property type="match status" value="1"/>
</dbReference>
<dbReference type="CDD" id="cd13631">
    <property type="entry name" value="PBP2_Ct-PDT_like"/>
    <property type="match status" value="1"/>
</dbReference>
<dbReference type="SUPFAM" id="SSF53850">
    <property type="entry name" value="Periplasmic binding protein-like II"/>
    <property type="match status" value="1"/>
</dbReference>
<sequence length="375" mass="42718">MDLAEIRIKLDEIDKQIENLFEERMRLCGEVAEFKIRTGKPVYDAKREQEKIEALTGMAEGDFNKQAVGELFLQMMTLSRRYQYQTMAGRIGLTELGFQKVSGLDTAGRRVAFQGLAGAYGHAAAIQYFGKDADIHHVRRFEDLMIELQEDKADFGVLPIENSSAGFVTDNYDLLLRYDNYIVAETFVPVKHFLLGTKDSTLDDIRRVYAHPQALLQSSEFLNKRAGWQQISMENNAVAAKKVRDENDRTQAAVASEIAGEIYDLKPLAEAINNSRDNTTRFLILSRKPVYREGAEKISICFELPHKSGSLYNMLGNFIFNHVNMRMIESRPVPGRSWEYRFFVDIEGNLENPGVINALYGISREAQNMRILGNY</sequence>
<dbReference type="GO" id="GO:0004664">
    <property type="term" value="F:prephenate dehydratase activity"/>
    <property type="evidence" value="ECO:0007669"/>
    <property type="project" value="UniProtKB-EC"/>
</dbReference>
<dbReference type="InterPro" id="IPR036263">
    <property type="entry name" value="Chorismate_II_sf"/>
</dbReference>
<comment type="pathway">
    <text evidence="5">Metabolic intermediate biosynthesis; prephenate biosynthesis; prephenate from chorismate: step 1/1.</text>
</comment>
<dbReference type="SUPFAM" id="SSF55021">
    <property type="entry name" value="ACT-like"/>
    <property type="match status" value="1"/>
</dbReference>
<evidence type="ECO:0000256" key="18">
    <source>
        <dbReference type="ARBA" id="ARBA00047848"/>
    </source>
</evidence>
<name>A0A6N3F5F0_CLOSY</name>
<evidence type="ECO:0000256" key="3">
    <source>
        <dbReference type="ARBA" id="ARBA00004496"/>
    </source>
</evidence>
<evidence type="ECO:0000256" key="17">
    <source>
        <dbReference type="ARBA" id="ARBA00031520"/>
    </source>
</evidence>
<evidence type="ECO:0000256" key="6">
    <source>
        <dbReference type="ARBA" id="ARBA00013147"/>
    </source>
</evidence>
<comment type="pathway">
    <text evidence="4">Amino-acid biosynthesis; L-phenylalanine biosynthesis; phenylpyruvate from prephenate: step 1/1.</text>
</comment>
<dbReference type="Gene3D" id="1.20.59.10">
    <property type="entry name" value="Chorismate mutase"/>
    <property type="match status" value="1"/>
</dbReference>
<dbReference type="Proteomes" id="UP001300871">
    <property type="component" value="Unassembled WGS sequence"/>
</dbReference>
<evidence type="ECO:0000256" key="9">
    <source>
        <dbReference type="ARBA" id="ARBA00022490"/>
    </source>
</evidence>
<feature type="domain" description="ACT" evidence="23">
    <location>
        <begin position="299"/>
        <end position="375"/>
    </location>
</feature>
<keyword evidence="13" id="KW-0413">Isomerase</keyword>
<comment type="catalytic activity">
    <reaction evidence="18">
        <text>prephenate + H(+) = 3-phenylpyruvate + CO2 + H2O</text>
        <dbReference type="Rhea" id="RHEA:21648"/>
        <dbReference type="ChEBI" id="CHEBI:15377"/>
        <dbReference type="ChEBI" id="CHEBI:15378"/>
        <dbReference type="ChEBI" id="CHEBI:16526"/>
        <dbReference type="ChEBI" id="CHEBI:18005"/>
        <dbReference type="ChEBI" id="CHEBI:29934"/>
        <dbReference type="EC" id="4.2.1.51"/>
    </reaction>
</comment>
<evidence type="ECO:0000256" key="4">
    <source>
        <dbReference type="ARBA" id="ARBA00004741"/>
    </source>
</evidence>
<comment type="catalytic activity">
    <reaction evidence="1">
        <text>chorismate = prephenate</text>
        <dbReference type="Rhea" id="RHEA:13897"/>
        <dbReference type="ChEBI" id="CHEBI:29748"/>
        <dbReference type="ChEBI" id="CHEBI:29934"/>
        <dbReference type="EC" id="5.4.99.5"/>
    </reaction>
</comment>
<keyword evidence="10" id="KW-0028">Amino-acid biosynthesis</keyword>
<evidence type="ECO:0000259" key="22">
    <source>
        <dbReference type="PROSITE" id="PS51171"/>
    </source>
</evidence>
<evidence type="ECO:0000256" key="1">
    <source>
        <dbReference type="ARBA" id="ARBA00000824"/>
    </source>
</evidence>
<keyword evidence="12" id="KW-0584">Phenylalanine biosynthesis</keyword>
<keyword evidence="15" id="KW-0511">Multifunctional enzyme</keyword>
<dbReference type="GO" id="GO:0046417">
    <property type="term" value="P:chorismate metabolic process"/>
    <property type="evidence" value="ECO:0007669"/>
    <property type="project" value="InterPro"/>
</dbReference>
<evidence type="ECO:0000256" key="5">
    <source>
        <dbReference type="ARBA" id="ARBA00004817"/>
    </source>
</evidence>
<dbReference type="InterPro" id="IPR018528">
    <property type="entry name" value="Preph_deHydtase_CS"/>
</dbReference>
<evidence type="ECO:0000259" key="23">
    <source>
        <dbReference type="PROSITE" id="PS51671"/>
    </source>
</evidence>
<dbReference type="PANTHER" id="PTHR21022:SF19">
    <property type="entry name" value="PREPHENATE DEHYDRATASE-RELATED"/>
    <property type="match status" value="1"/>
</dbReference>
<evidence type="ECO:0000313" key="25">
    <source>
        <dbReference type="EMBL" id="VYU47179.1"/>
    </source>
</evidence>
<dbReference type="PROSITE" id="PS51168">
    <property type="entry name" value="CHORISMATE_MUT_2"/>
    <property type="match status" value="1"/>
</dbReference>
<keyword evidence="11" id="KW-0057">Aromatic amino acid biosynthesis</keyword>
<dbReference type="UniPathway" id="UPA00121">
    <property type="reaction ID" value="UER00345"/>
</dbReference>
<dbReference type="UniPathway" id="UPA00120">
    <property type="reaction ID" value="UER00203"/>
</dbReference>
<reference evidence="25" key="1">
    <citation type="submission" date="2019-11" db="EMBL/GenBank/DDBJ databases">
        <authorList>
            <person name="Feng L."/>
        </authorList>
    </citation>
    <scope>NUCLEOTIDE SEQUENCE</scope>
    <source>
        <strain evidence="25">CsymbiosumLFYP84</strain>
    </source>
</reference>
<accession>A0A6N3F5F0</accession>
<dbReference type="PROSITE" id="PS00857">
    <property type="entry name" value="PREPHENATE_DEHYDR_1"/>
    <property type="match status" value="1"/>
</dbReference>
<comment type="function">
    <text evidence="2">Catalyzes the Claisen rearrangement of chorismate to prephenate and the decarboxylation/dehydration of prephenate to phenylpyruvate.</text>
</comment>
<dbReference type="EMBL" id="JAQLGM010000073">
    <property type="protein sequence ID" value="MDB2002443.1"/>
    <property type="molecule type" value="Genomic_DNA"/>
</dbReference>
<keyword evidence="9" id="KW-0963">Cytoplasm</keyword>
<dbReference type="InterPro" id="IPR002701">
    <property type="entry name" value="CM_II_prokaryot"/>
</dbReference>
<dbReference type="EMBL" id="CACRUA010000028">
    <property type="protein sequence ID" value="VYU47179.1"/>
    <property type="molecule type" value="Genomic_DNA"/>
</dbReference>
<dbReference type="InterPro" id="IPR036979">
    <property type="entry name" value="CM_dom_sf"/>
</dbReference>
<evidence type="ECO:0000259" key="21">
    <source>
        <dbReference type="PROSITE" id="PS51168"/>
    </source>
</evidence>
<dbReference type="InterPro" id="IPR008242">
    <property type="entry name" value="Chor_mutase/pphenate_deHydtase"/>
</dbReference>
<feature type="domain" description="Prephenate dehydratase" evidence="22">
    <location>
        <begin position="110"/>
        <end position="287"/>
    </location>
</feature>
<dbReference type="Gene3D" id="3.40.190.10">
    <property type="entry name" value="Periplasmic binding protein-like II"/>
    <property type="match status" value="2"/>
</dbReference>
<evidence type="ECO:0000256" key="7">
    <source>
        <dbReference type="ARBA" id="ARBA00014401"/>
    </source>
</evidence>
<organism evidence="25">
    <name type="scientific">Clostridium symbiosum</name>
    <name type="common">Bacteroides symbiosus</name>
    <dbReference type="NCBI Taxonomy" id="1512"/>
    <lineage>
        <taxon>Bacteria</taxon>
        <taxon>Bacillati</taxon>
        <taxon>Bacillota</taxon>
        <taxon>Clostridia</taxon>
        <taxon>Lachnospirales</taxon>
        <taxon>Lachnospiraceae</taxon>
        <taxon>Otoolea</taxon>
    </lineage>
</organism>
<keyword evidence="20" id="KW-0175">Coiled coil</keyword>
<reference evidence="24" key="2">
    <citation type="submission" date="2023-01" db="EMBL/GenBank/DDBJ databases">
        <title>Human gut microbiome strain richness.</title>
        <authorList>
            <person name="Chen-Liaw A."/>
        </authorList>
    </citation>
    <scope>NUCLEOTIDE SEQUENCE</scope>
    <source>
        <strain evidence="24">B1_m1001713B170214d0_201011</strain>
    </source>
</reference>
<evidence type="ECO:0000256" key="2">
    <source>
        <dbReference type="ARBA" id="ARBA00002364"/>
    </source>
</evidence>
<dbReference type="RefSeq" id="WP_156684693.1">
    <property type="nucleotide sequence ID" value="NZ_CACRUA010000028.1"/>
</dbReference>
<dbReference type="PROSITE" id="PS51171">
    <property type="entry name" value="PREPHENATE_DEHYDR_3"/>
    <property type="match status" value="1"/>
</dbReference>
<feature type="domain" description="Chorismate mutase" evidence="21">
    <location>
        <begin position="1"/>
        <end position="87"/>
    </location>
</feature>
<evidence type="ECO:0000256" key="16">
    <source>
        <dbReference type="ARBA" id="ARBA00031175"/>
    </source>
</evidence>
<protein>
    <recommendedName>
        <fullName evidence="7">Bifunctional chorismate mutase/prephenate dehydratase</fullName>
        <ecNumber evidence="6">4.2.1.51</ecNumber>
    </recommendedName>
    <alternativeName>
        <fullName evidence="17">Chorismate mutase-prephenate dehydratase</fullName>
    </alternativeName>
    <alternativeName>
        <fullName evidence="8">Prephenate dehydratase</fullName>
    </alternativeName>
    <alternativeName>
        <fullName evidence="16">p-protein</fullName>
    </alternativeName>
</protein>
<dbReference type="InterPro" id="IPR002912">
    <property type="entry name" value="ACT_dom"/>
</dbReference>
<evidence type="ECO:0000256" key="19">
    <source>
        <dbReference type="PIRSR" id="PIRSR001500-2"/>
    </source>
</evidence>
<evidence type="ECO:0000256" key="20">
    <source>
        <dbReference type="SAM" id="Coils"/>
    </source>
</evidence>
<dbReference type="GO" id="GO:0005737">
    <property type="term" value="C:cytoplasm"/>
    <property type="evidence" value="ECO:0007669"/>
    <property type="project" value="UniProtKB-SubCell"/>
</dbReference>
<evidence type="ECO:0000256" key="10">
    <source>
        <dbReference type="ARBA" id="ARBA00022605"/>
    </source>
</evidence>
<feature type="coiled-coil region" evidence="20">
    <location>
        <begin position="3"/>
        <end position="30"/>
    </location>
</feature>
<evidence type="ECO:0000256" key="14">
    <source>
        <dbReference type="ARBA" id="ARBA00023239"/>
    </source>
</evidence>
<dbReference type="PROSITE" id="PS51671">
    <property type="entry name" value="ACT"/>
    <property type="match status" value="1"/>
</dbReference>